<dbReference type="AlphaFoldDB" id="A0A9P6B0H8"/>
<gene>
    <name evidence="2" type="ORF">BS47DRAFT_1448170</name>
</gene>
<feature type="region of interest" description="Disordered" evidence="1">
    <location>
        <begin position="122"/>
        <end position="231"/>
    </location>
</feature>
<evidence type="ECO:0000313" key="3">
    <source>
        <dbReference type="Proteomes" id="UP000886523"/>
    </source>
</evidence>
<reference evidence="2" key="1">
    <citation type="journal article" date="2020" name="Nat. Commun.">
        <title>Large-scale genome sequencing of mycorrhizal fungi provides insights into the early evolution of symbiotic traits.</title>
        <authorList>
            <person name="Miyauchi S."/>
            <person name="Kiss E."/>
            <person name="Kuo A."/>
            <person name="Drula E."/>
            <person name="Kohler A."/>
            <person name="Sanchez-Garcia M."/>
            <person name="Morin E."/>
            <person name="Andreopoulos B."/>
            <person name="Barry K.W."/>
            <person name="Bonito G."/>
            <person name="Buee M."/>
            <person name="Carver A."/>
            <person name="Chen C."/>
            <person name="Cichocki N."/>
            <person name="Clum A."/>
            <person name="Culley D."/>
            <person name="Crous P.W."/>
            <person name="Fauchery L."/>
            <person name="Girlanda M."/>
            <person name="Hayes R.D."/>
            <person name="Keri Z."/>
            <person name="LaButti K."/>
            <person name="Lipzen A."/>
            <person name="Lombard V."/>
            <person name="Magnuson J."/>
            <person name="Maillard F."/>
            <person name="Murat C."/>
            <person name="Nolan M."/>
            <person name="Ohm R.A."/>
            <person name="Pangilinan J."/>
            <person name="Pereira M.F."/>
            <person name="Perotto S."/>
            <person name="Peter M."/>
            <person name="Pfister S."/>
            <person name="Riley R."/>
            <person name="Sitrit Y."/>
            <person name="Stielow J.B."/>
            <person name="Szollosi G."/>
            <person name="Zifcakova L."/>
            <person name="Stursova M."/>
            <person name="Spatafora J.W."/>
            <person name="Tedersoo L."/>
            <person name="Vaario L.M."/>
            <person name="Yamada A."/>
            <person name="Yan M."/>
            <person name="Wang P."/>
            <person name="Xu J."/>
            <person name="Bruns T."/>
            <person name="Baldrian P."/>
            <person name="Vilgalys R."/>
            <person name="Dunand C."/>
            <person name="Henrissat B."/>
            <person name="Grigoriev I.V."/>
            <person name="Hibbett D."/>
            <person name="Nagy L.G."/>
            <person name="Martin F.M."/>
        </authorList>
    </citation>
    <scope>NUCLEOTIDE SEQUENCE</scope>
    <source>
        <strain evidence="2">UP504</strain>
    </source>
</reference>
<sequence length="231" mass="24651">MPKGDMSNGNASNKHATDENVPRYIKYHTPAAVGVWYYKILDSNLNEPPTPTPPNEHPVNEDPLNPATPNPPNQAKPPHMKPLAVLLGHMGAPGAPGLLEGLLGGPLIVLQGPLGAPWLAHQAGKGSQIENGNKNRDAEDGGDWGEDENLGGENGHRCENENGDGNGNGNGDGNGNGHVDRNENENENGNGNKNGNENKDQGNHGGENENEKNSVRKVKSHMIDWDQEKSM</sequence>
<feature type="region of interest" description="Disordered" evidence="1">
    <location>
        <begin position="1"/>
        <end position="24"/>
    </location>
</feature>
<comment type="caution">
    <text evidence="2">The sequence shown here is derived from an EMBL/GenBank/DDBJ whole genome shotgun (WGS) entry which is preliminary data.</text>
</comment>
<name>A0A9P6B0H8_9AGAM</name>
<evidence type="ECO:0000313" key="2">
    <source>
        <dbReference type="EMBL" id="KAF9515419.1"/>
    </source>
</evidence>
<dbReference type="EMBL" id="MU128950">
    <property type="protein sequence ID" value="KAF9515419.1"/>
    <property type="molecule type" value="Genomic_DNA"/>
</dbReference>
<feature type="compositionally biased region" description="Acidic residues" evidence="1">
    <location>
        <begin position="140"/>
        <end position="150"/>
    </location>
</feature>
<dbReference type="Proteomes" id="UP000886523">
    <property type="component" value="Unassembled WGS sequence"/>
</dbReference>
<protein>
    <submittedName>
        <fullName evidence="2">Uncharacterized protein</fullName>
    </submittedName>
</protein>
<feature type="compositionally biased region" description="Pro residues" evidence="1">
    <location>
        <begin position="66"/>
        <end position="75"/>
    </location>
</feature>
<evidence type="ECO:0000256" key="1">
    <source>
        <dbReference type="SAM" id="MobiDB-lite"/>
    </source>
</evidence>
<proteinExistence type="predicted"/>
<accession>A0A9P6B0H8</accession>
<feature type="region of interest" description="Disordered" evidence="1">
    <location>
        <begin position="43"/>
        <end position="80"/>
    </location>
</feature>
<organism evidence="2 3">
    <name type="scientific">Hydnum rufescens UP504</name>
    <dbReference type="NCBI Taxonomy" id="1448309"/>
    <lineage>
        <taxon>Eukaryota</taxon>
        <taxon>Fungi</taxon>
        <taxon>Dikarya</taxon>
        <taxon>Basidiomycota</taxon>
        <taxon>Agaricomycotina</taxon>
        <taxon>Agaricomycetes</taxon>
        <taxon>Cantharellales</taxon>
        <taxon>Hydnaceae</taxon>
        <taxon>Hydnum</taxon>
    </lineage>
</organism>
<feature type="compositionally biased region" description="Gly residues" evidence="1">
    <location>
        <begin position="164"/>
        <end position="176"/>
    </location>
</feature>
<feature type="compositionally biased region" description="Basic and acidic residues" evidence="1">
    <location>
        <begin position="221"/>
        <end position="231"/>
    </location>
</feature>
<keyword evidence="3" id="KW-1185">Reference proteome</keyword>
<feature type="compositionally biased region" description="Basic and acidic residues" evidence="1">
    <location>
        <begin position="196"/>
        <end position="214"/>
    </location>
</feature>